<keyword evidence="6" id="KW-1185">Reference proteome</keyword>
<dbReference type="CDD" id="cd02796">
    <property type="entry name" value="tRNA_bind_bactPheRS"/>
    <property type="match status" value="1"/>
</dbReference>
<evidence type="ECO:0000313" key="6">
    <source>
        <dbReference type="Proteomes" id="UP000030416"/>
    </source>
</evidence>
<dbReference type="Proteomes" id="UP000030416">
    <property type="component" value="Unassembled WGS sequence"/>
</dbReference>
<evidence type="ECO:0000259" key="4">
    <source>
        <dbReference type="PROSITE" id="PS50886"/>
    </source>
</evidence>
<dbReference type="RefSeq" id="WP_036190366.1">
    <property type="nucleotide sequence ID" value="NZ_AVDA01000044.1"/>
</dbReference>
<dbReference type="EMBL" id="JPVN01000044">
    <property type="protein sequence ID" value="KGR73589.1"/>
    <property type="molecule type" value="Genomic_DNA"/>
</dbReference>
<evidence type="ECO:0000256" key="3">
    <source>
        <dbReference type="PROSITE-ProRule" id="PRU00209"/>
    </source>
</evidence>
<feature type="domain" description="TRNA-binding" evidence="4">
    <location>
        <begin position="90"/>
        <end position="200"/>
    </location>
</feature>
<sequence>MIISYNKPFVGDVLLVQLATEPIVKTEVERIGDFAILKEEATKEVKAFNLFNASKYLEIEAQGNVEVTPEIIGKIEKAMAENKVDISLDVDFSPKFVVGFVAEKEKHPDADKLSVCKVNVGDETLQIVCGAPNVEAGQKVVVAKIGAVMPSGLVIKHSELRGVASEGMLCSAKELAIPNAPSAKGILVLDENTEVGSPFVTPTTL</sequence>
<dbReference type="OrthoDB" id="9805455at2"/>
<gene>
    <name evidence="5" type="ORF">CD29_19475</name>
</gene>
<dbReference type="Gene3D" id="2.40.50.140">
    <property type="entry name" value="Nucleic acid-binding proteins"/>
    <property type="match status" value="1"/>
</dbReference>
<dbReference type="InterPro" id="IPR033714">
    <property type="entry name" value="tRNA_bind_bactPheRS"/>
</dbReference>
<dbReference type="Pfam" id="PF01588">
    <property type="entry name" value="tRNA_bind"/>
    <property type="match status" value="1"/>
</dbReference>
<evidence type="ECO:0000256" key="1">
    <source>
        <dbReference type="ARBA" id="ARBA00022555"/>
    </source>
</evidence>
<evidence type="ECO:0000313" key="5">
    <source>
        <dbReference type="EMBL" id="KGR73589.1"/>
    </source>
</evidence>
<dbReference type="NCBIfam" id="NF045760">
    <property type="entry name" value="YtpR"/>
    <property type="match status" value="1"/>
</dbReference>
<evidence type="ECO:0000256" key="2">
    <source>
        <dbReference type="ARBA" id="ARBA00022884"/>
    </source>
</evidence>
<dbReference type="eggNOG" id="COG0073">
    <property type="taxonomic scope" value="Bacteria"/>
</dbReference>
<keyword evidence="2 3" id="KW-0694">RNA-binding</keyword>
<dbReference type="GO" id="GO:0000049">
    <property type="term" value="F:tRNA binding"/>
    <property type="evidence" value="ECO:0007669"/>
    <property type="project" value="UniProtKB-UniRule"/>
</dbReference>
<dbReference type="STRING" id="1384049.CD29_19475"/>
<dbReference type="InterPro" id="IPR002547">
    <property type="entry name" value="tRNA-bd_dom"/>
</dbReference>
<protein>
    <submittedName>
        <fullName evidence="5">tRNA-binding protein</fullName>
    </submittedName>
</protein>
<dbReference type="InterPro" id="IPR037154">
    <property type="entry name" value="YtpR-like_sf"/>
</dbReference>
<proteinExistence type="predicted"/>
<dbReference type="Gene3D" id="3.30.1940.10">
    <property type="entry name" value="YtpR-like"/>
    <property type="match status" value="1"/>
</dbReference>
<keyword evidence="1 3" id="KW-0820">tRNA-binding</keyword>
<name>A0A0A3HMH9_9BACL</name>
<organism evidence="5 6">
    <name type="scientific">Ureibacillus manganicus DSM 26584</name>
    <dbReference type="NCBI Taxonomy" id="1384049"/>
    <lineage>
        <taxon>Bacteria</taxon>
        <taxon>Bacillati</taxon>
        <taxon>Bacillota</taxon>
        <taxon>Bacilli</taxon>
        <taxon>Bacillales</taxon>
        <taxon>Caryophanaceae</taxon>
        <taxon>Ureibacillus</taxon>
    </lineage>
</organism>
<accession>A0A0A3HMH9</accession>
<reference evidence="5 6" key="1">
    <citation type="submission" date="2014-02" db="EMBL/GenBank/DDBJ databases">
        <title>Draft genome sequence of Lysinibacillus manganicus DSM 26584T.</title>
        <authorList>
            <person name="Zhang F."/>
            <person name="Wang G."/>
            <person name="Zhang L."/>
        </authorList>
    </citation>
    <scope>NUCLEOTIDE SEQUENCE [LARGE SCALE GENOMIC DNA]</scope>
    <source>
        <strain evidence="5 6">DSM 26584</strain>
    </source>
</reference>
<dbReference type="FunFam" id="2.40.50.140:FF:000045">
    <property type="entry name" value="Phenylalanine--tRNA ligase beta subunit"/>
    <property type="match status" value="1"/>
</dbReference>
<dbReference type="Pfam" id="PF14794">
    <property type="entry name" value="DUF4479"/>
    <property type="match status" value="1"/>
</dbReference>
<comment type="caution">
    <text evidence="5">The sequence shown here is derived from an EMBL/GenBank/DDBJ whole genome shotgun (WGS) entry which is preliminary data.</text>
</comment>
<dbReference type="PROSITE" id="PS50886">
    <property type="entry name" value="TRBD"/>
    <property type="match status" value="1"/>
</dbReference>
<dbReference type="SUPFAM" id="SSF50249">
    <property type="entry name" value="Nucleic acid-binding proteins"/>
    <property type="match status" value="1"/>
</dbReference>
<dbReference type="InterPro" id="IPR027855">
    <property type="entry name" value="DUF4479"/>
</dbReference>
<dbReference type="InterPro" id="IPR012340">
    <property type="entry name" value="NA-bd_OB-fold"/>
</dbReference>
<dbReference type="AlphaFoldDB" id="A0A0A3HMH9"/>